<proteinExistence type="predicted"/>
<dbReference type="EMBL" id="JBHRYQ010000001">
    <property type="protein sequence ID" value="MFC3812489.1"/>
    <property type="molecule type" value="Genomic_DNA"/>
</dbReference>
<keyword evidence="2" id="KW-1185">Reference proteome</keyword>
<dbReference type="SUPFAM" id="SSF52266">
    <property type="entry name" value="SGNH hydrolase"/>
    <property type="match status" value="1"/>
</dbReference>
<dbReference type="InterPro" id="IPR036514">
    <property type="entry name" value="SGNH_hydro_sf"/>
</dbReference>
<sequence>MKKIAVFLLSVIVFSCSPTRKYEKTAKSWEPEIQKLEAKDKIEKDPENAVLFIGSSSIRLWKNIEKDMAPYPVIQRGYGGAKFTDLIVFTKRIVEPHKFRAVAIFVANDISGSKDDKTPREVLGLFKGVEKIIRKKNKNQPIFFIAITPTMSRWQVWPQIREANALIESYCKTKKNLFFINTEAAYLGADGKPIDEYFISDKLHQTQKGYDVWAKAIKSEFDQVLK</sequence>
<evidence type="ECO:0008006" key="3">
    <source>
        <dbReference type="Google" id="ProtNLM"/>
    </source>
</evidence>
<dbReference type="PROSITE" id="PS51257">
    <property type="entry name" value="PROKAR_LIPOPROTEIN"/>
    <property type="match status" value="1"/>
</dbReference>
<reference evidence="2" key="1">
    <citation type="journal article" date="2019" name="Int. J. Syst. Evol. Microbiol.">
        <title>The Global Catalogue of Microorganisms (GCM) 10K type strain sequencing project: providing services to taxonomists for standard genome sequencing and annotation.</title>
        <authorList>
            <consortium name="The Broad Institute Genomics Platform"/>
            <consortium name="The Broad Institute Genome Sequencing Center for Infectious Disease"/>
            <person name="Wu L."/>
            <person name="Ma J."/>
        </authorList>
    </citation>
    <scope>NUCLEOTIDE SEQUENCE [LARGE SCALE GENOMIC DNA]</scope>
    <source>
        <strain evidence="2">CECT 7956</strain>
    </source>
</reference>
<protein>
    <recommendedName>
        <fullName evidence="3">SGNH hydrolase-type esterase domain-containing protein</fullName>
    </recommendedName>
</protein>
<name>A0ABV7YZ95_9BACT</name>
<organism evidence="1 2">
    <name type="scientific">Lacihabitans lacunae</name>
    <dbReference type="NCBI Taxonomy" id="1028214"/>
    <lineage>
        <taxon>Bacteria</taxon>
        <taxon>Pseudomonadati</taxon>
        <taxon>Bacteroidota</taxon>
        <taxon>Cytophagia</taxon>
        <taxon>Cytophagales</taxon>
        <taxon>Leadbetterellaceae</taxon>
        <taxon>Lacihabitans</taxon>
    </lineage>
</organism>
<evidence type="ECO:0000313" key="2">
    <source>
        <dbReference type="Proteomes" id="UP001595616"/>
    </source>
</evidence>
<evidence type="ECO:0000313" key="1">
    <source>
        <dbReference type="EMBL" id="MFC3812489.1"/>
    </source>
</evidence>
<dbReference type="Proteomes" id="UP001595616">
    <property type="component" value="Unassembled WGS sequence"/>
</dbReference>
<dbReference type="Gene3D" id="3.40.50.1110">
    <property type="entry name" value="SGNH hydrolase"/>
    <property type="match status" value="1"/>
</dbReference>
<dbReference type="RefSeq" id="WP_379839370.1">
    <property type="nucleotide sequence ID" value="NZ_JBHRYQ010000001.1"/>
</dbReference>
<gene>
    <name evidence="1" type="ORF">ACFOOI_17650</name>
</gene>
<accession>A0ABV7YZ95</accession>
<comment type="caution">
    <text evidence="1">The sequence shown here is derived from an EMBL/GenBank/DDBJ whole genome shotgun (WGS) entry which is preliminary data.</text>
</comment>